<keyword evidence="1" id="KW-0472">Membrane</keyword>
<reference evidence="2 3" key="2">
    <citation type="submission" date="2019-01" db="EMBL/GenBank/DDBJ databases">
        <title>Tautonia sociabilis, a novel thermotolerant planctomycete of Isosphaeraceae family, isolated from a 4000 m deep subterranean habitat.</title>
        <authorList>
            <person name="Kovaleva O.L."/>
            <person name="Elcheninov A.G."/>
            <person name="Van Heerden E."/>
            <person name="Toshchakov S.V."/>
            <person name="Novikov A."/>
            <person name="Bonch-Osmolovskaya E.A."/>
            <person name="Kublanov I.V."/>
        </authorList>
    </citation>
    <scope>NUCLEOTIDE SEQUENCE [LARGE SCALE GENOMIC DNA]</scope>
    <source>
        <strain evidence="2 3">GM2012</strain>
    </source>
</reference>
<comment type="caution">
    <text evidence="2">The sequence shown here is derived from an EMBL/GenBank/DDBJ whole genome shotgun (WGS) entry which is preliminary data.</text>
</comment>
<evidence type="ECO:0000313" key="3">
    <source>
        <dbReference type="Proteomes" id="UP000280296"/>
    </source>
</evidence>
<evidence type="ECO:0000256" key="1">
    <source>
        <dbReference type="SAM" id="Phobius"/>
    </source>
</evidence>
<reference evidence="2 3" key="1">
    <citation type="submission" date="2018-12" db="EMBL/GenBank/DDBJ databases">
        <authorList>
            <person name="Toschakov S.V."/>
        </authorList>
    </citation>
    <scope>NUCLEOTIDE SEQUENCE [LARGE SCALE GENOMIC DNA]</scope>
    <source>
        <strain evidence="2 3">GM2012</strain>
    </source>
</reference>
<name>A0A432MDE7_9BACT</name>
<evidence type="ECO:0000313" key="2">
    <source>
        <dbReference type="EMBL" id="RUL82338.1"/>
    </source>
</evidence>
<feature type="transmembrane region" description="Helical" evidence="1">
    <location>
        <begin position="45"/>
        <end position="67"/>
    </location>
</feature>
<gene>
    <name evidence="2" type="ORF">TsocGM_23575</name>
</gene>
<protein>
    <submittedName>
        <fullName evidence="2">Uncharacterized protein</fullName>
    </submittedName>
</protein>
<proteinExistence type="predicted"/>
<feature type="transmembrane region" description="Helical" evidence="1">
    <location>
        <begin position="87"/>
        <end position="107"/>
    </location>
</feature>
<keyword evidence="1" id="KW-1133">Transmembrane helix</keyword>
<feature type="transmembrane region" description="Helical" evidence="1">
    <location>
        <begin position="6"/>
        <end position="24"/>
    </location>
</feature>
<keyword evidence="1" id="KW-0812">Transmembrane</keyword>
<accession>A0A432MDE7</accession>
<dbReference type="OrthoDB" id="283892at2"/>
<dbReference type="EMBL" id="RYZH01000072">
    <property type="protein sequence ID" value="RUL82338.1"/>
    <property type="molecule type" value="Genomic_DNA"/>
</dbReference>
<dbReference type="AlphaFoldDB" id="A0A432MDE7"/>
<organism evidence="2 3">
    <name type="scientific">Tautonia sociabilis</name>
    <dbReference type="NCBI Taxonomy" id="2080755"/>
    <lineage>
        <taxon>Bacteria</taxon>
        <taxon>Pseudomonadati</taxon>
        <taxon>Planctomycetota</taxon>
        <taxon>Planctomycetia</taxon>
        <taxon>Isosphaerales</taxon>
        <taxon>Isosphaeraceae</taxon>
        <taxon>Tautonia</taxon>
    </lineage>
</organism>
<dbReference type="Proteomes" id="UP000280296">
    <property type="component" value="Unassembled WGS sequence"/>
</dbReference>
<keyword evidence="3" id="KW-1185">Reference proteome</keyword>
<dbReference type="RefSeq" id="WP_126727914.1">
    <property type="nucleotide sequence ID" value="NZ_RYZH01000072.1"/>
</dbReference>
<sequence>MDEALVIPIVAILMPMFLVPAVILMRQSARNREWQHRERMKAMELGLPVPGAEAWAGRSAIAIGAVMPVGVFVASMVTNATTRNDDVWVAAAFVSLAGVIGGVRLAGRQFGMQAKGRGRQAEAVAFDRRHGKPAFNPDADDAIARHC</sequence>